<proteinExistence type="predicted"/>
<keyword evidence="1" id="KW-0472">Membrane</keyword>
<comment type="caution">
    <text evidence="2">The sequence shown here is derived from an EMBL/GenBank/DDBJ whole genome shotgun (WGS) entry which is preliminary data.</text>
</comment>
<feature type="transmembrane region" description="Helical" evidence="1">
    <location>
        <begin position="349"/>
        <end position="376"/>
    </location>
</feature>
<protein>
    <submittedName>
        <fullName evidence="2">Unnamed protein product</fullName>
    </submittedName>
</protein>
<feature type="transmembrane region" description="Helical" evidence="1">
    <location>
        <begin position="396"/>
        <end position="422"/>
    </location>
</feature>
<dbReference type="Proteomes" id="UP001165121">
    <property type="component" value="Unassembled WGS sequence"/>
</dbReference>
<reference evidence="2" key="1">
    <citation type="submission" date="2023-04" db="EMBL/GenBank/DDBJ databases">
        <title>Phytophthora fragariaefolia NBRC 109709.</title>
        <authorList>
            <person name="Ichikawa N."/>
            <person name="Sato H."/>
            <person name="Tonouchi N."/>
        </authorList>
    </citation>
    <scope>NUCLEOTIDE SEQUENCE</scope>
    <source>
        <strain evidence="2">NBRC 109709</strain>
    </source>
</reference>
<gene>
    <name evidence="2" type="ORF">Pfra01_002679000</name>
</gene>
<organism evidence="2 3">
    <name type="scientific">Phytophthora fragariaefolia</name>
    <dbReference type="NCBI Taxonomy" id="1490495"/>
    <lineage>
        <taxon>Eukaryota</taxon>
        <taxon>Sar</taxon>
        <taxon>Stramenopiles</taxon>
        <taxon>Oomycota</taxon>
        <taxon>Peronosporomycetes</taxon>
        <taxon>Peronosporales</taxon>
        <taxon>Peronosporaceae</taxon>
        <taxon>Phytophthora</taxon>
    </lineage>
</organism>
<dbReference type="EMBL" id="BSXT01005996">
    <property type="protein sequence ID" value="GMF61618.1"/>
    <property type="molecule type" value="Genomic_DNA"/>
</dbReference>
<keyword evidence="1" id="KW-1133">Transmembrane helix</keyword>
<evidence type="ECO:0000313" key="3">
    <source>
        <dbReference type="Proteomes" id="UP001165121"/>
    </source>
</evidence>
<evidence type="ECO:0000313" key="2">
    <source>
        <dbReference type="EMBL" id="GMF61618.1"/>
    </source>
</evidence>
<keyword evidence="1" id="KW-0812">Transmembrane</keyword>
<feature type="transmembrane region" description="Helical" evidence="1">
    <location>
        <begin position="140"/>
        <end position="158"/>
    </location>
</feature>
<accession>A0A9W6YEU3</accession>
<feature type="transmembrane region" description="Helical" evidence="1">
    <location>
        <begin position="42"/>
        <end position="61"/>
    </location>
</feature>
<dbReference type="OrthoDB" id="167593at2759"/>
<sequence length="502" mass="56969">MQSVRRLCDGFLGVWMDLQVELHGSYSLSRMRLLNKYSSSTSVLRATTIPSAAAVAFMLAMTSLTGFPLPFTLVVGIPVWFIGLVVCFGIFFGAKLRREAELRKELLNYIIVIACQVVLTFIYPAYLYGFRSVNSTAQTFYVLLLPIIKIATKNWISFFLGTKDDLKPQVVILNIEVFNALYVASSMQNATSITTTMALMLVDFVLAWISIKDVNHFLADITSLRRKIPMHHQLKSANFLEVALHMLDEDDQLQTDLLSSYFLVLSHGPAISGGTNAKVYLSPTPEEVETPFKSTRQILPTIPKQAKSPSIPFLTAASVMPATPQVSTPLRAIFTAKQRLEYVKRTAQVLFTTEFIVLIEFTEVIIPFIYSAYTIAMFQLPNRVFYPQIEALNHQSLISMVGNVAIYGIMELVSFIAMGILLKKKLGISTLHQLAFVLDREWRMVQSNLFLWICYTIQNSLDHNGKVYFACRYRGIRQYNDKCVVWHSNYTLWCRCRFQLAI</sequence>
<feature type="transmembrane region" description="Helical" evidence="1">
    <location>
        <begin position="106"/>
        <end position="128"/>
    </location>
</feature>
<keyword evidence="3" id="KW-1185">Reference proteome</keyword>
<dbReference type="AlphaFoldDB" id="A0A9W6YEU3"/>
<evidence type="ECO:0000256" key="1">
    <source>
        <dbReference type="SAM" id="Phobius"/>
    </source>
</evidence>
<feature type="transmembrane region" description="Helical" evidence="1">
    <location>
        <begin position="73"/>
        <end position="94"/>
    </location>
</feature>
<name>A0A9W6YEU3_9STRA</name>